<feature type="compositionally biased region" description="Basic and acidic residues" evidence="1">
    <location>
        <begin position="414"/>
        <end position="428"/>
    </location>
</feature>
<feature type="region of interest" description="Disordered" evidence="1">
    <location>
        <begin position="375"/>
        <end position="429"/>
    </location>
</feature>
<gene>
    <name evidence="2" type="ORF">P9875_11935</name>
</gene>
<accession>A0ABY8ICL1</accession>
<keyword evidence="3" id="KW-1185">Reference proteome</keyword>
<reference evidence="2 3" key="1">
    <citation type="submission" date="2023-04" db="EMBL/GenBank/DDBJ databases">
        <title>Nanopore sequencing of Janthinobacterium from water.</title>
        <authorList>
            <person name="Ciuchcinski K."/>
            <person name="Rokowska A."/>
            <person name="Dziewit L."/>
        </authorList>
    </citation>
    <scope>NUCLEOTIDE SEQUENCE [LARGE SCALE GENOMIC DNA]</scope>
    <source>
        <strain evidence="2 3">DEMB2</strain>
    </source>
</reference>
<feature type="compositionally biased region" description="Basic and acidic residues" evidence="1">
    <location>
        <begin position="393"/>
        <end position="402"/>
    </location>
</feature>
<dbReference type="EMBL" id="CP121464">
    <property type="protein sequence ID" value="WFR81815.1"/>
    <property type="molecule type" value="Genomic_DNA"/>
</dbReference>
<name>A0ABY8ICL1_9BURK</name>
<sequence length="513" mass="55762">MSGLTPTVPASAIRGASPASRALRQADDGIGTWLSDLVTGSGSSPAHIIITGILGVVPGVGQAMDARDLILGIIVISKSPSAIGAWVELAITLVGCVPAVGDTLKVGFKLMNKGHNFGRVLEAVSPKLRGNVEKFMRKIDWNVLARESKSLFKGVIDTFIDGIDSWIVKAVAGKSEVKLLIQEMQAIQKRGPKMIEDAFAELKKLHGKMMGHDLPHNTAAVGNATGKGVQHAAQEAGKDIAGKEAKAASKAEKRLAAKKNKDVTGNQAKPNSSKVNTKKKGEKKKQGWHTGVPAEHITDYFVKKRHALFKKANNAGKLTEEHSLPHAGLDHLWFKGAALSQPFVVGETKSSLFDSFRLMAALPADLQEKFSSLRADEAANPTKNNNKPNIFENADRDAHANQDVKIGNQEADEKELRKGLNKENKETKLPTQMSHEWIARSIKSEKLTATGVTIKPLMKKYAAGQLLNPKASPPYLRWISLVTGRQLTKHRQSKGRNHEIQLMLDIPENILRK</sequence>
<feature type="compositionally biased region" description="Low complexity" evidence="1">
    <location>
        <begin position="378"/>
        <end position="389"/>
    </location>
</feature>
<dbReference type="InterPro" id="IPR049802">
    <property type="entry name" value="RhsC-like_FIX"/>
</dbReference>
<proteinExistence type="predicted"/>
<dbReference type="Proteomes" id="UP001219584">
    <property type="component" value="Chromosome"/>
</dbReference>
<feature type="region of interest" description="Disordered" evidence="1">
    <location>
        <begin position="234"/>
        <end position="289"/>
    </location>
</feature>
<feature type="compositionally biased region" description="Polar residues" evidence="1">
    <location>
        <begin position="263"/>
        <end position="273"/>
    </location>
</feature>
<evidence type="ECO:0000313" key="2">
    <source>
        <dbReference type="EMBL" id="WFR81815.1"/>
    </source>
</evidence>
<evidence type="ECO:0000256" key="1">
    <source>
        <dbReference type="SAM" id="MobiDB-lite"/>
    </source>
</evidence>
<evidence type="ECO:0000313" key="3">
    <source>
        <dbReference type="Proteomes" id="UP001219584"/>
    </source>
</evidence>
<protein>
    <submittedName>
        <fullName evidence="2">Uncharacterized protein</fullName>
    </submittedName>
</protein>
<feature type="compositionally biased region" description="Basic and acidic residues" evidence="1">
    <location>
        <begin position="236"/>
        <end position="262"/>
    </location>
</feature>
<dbReference type="RefSeq" id="WP_035817485.1">
    <property type="nucleotide sequence ID" value="NZ_CP121464.1"/>
</dbReference>
<feature type="compositionally biased region" description="Basic residues" evidence="1">
    <location>
        <begin position="276"/>
        <end position="287"/>
    </location>
</feature>
<organism evidence="2 3">
    <name type="scientific">Janthinobacterium rivuli</name>
    <dbReference type="NCBI Taxonomy" id="2751478"/>
    <lineage>
        <taxon>Bacteria</taxon>
        <taxon>Pseudomonadati</taxon>
        <taxon>Pseudomonadota</taxon>
        <taxon>Betaproteobacteria</taxon>
        <taxon>Burkholderiales</taxon>
        <taxon>Oxalobacteraceae</taxon>
        <taxon>Janthinobacterium</taxon>
    </lineage>
</organism>
<dbReference type="CDD" id="cd20746">
    <property type="entry name" value="FIX_Ntox15_NUC_DUF4112_RhsA-like"/>
    <property type="match status" value="1"/>
</dbReference>